<comment type="catalytic activity">
    <reaction evidence="8 11">
        <text>glycerol + ATP = sn-glycerol 3-phosphate + ADP + H(+)</text>
        <dbReference type="Rhea" id="RHEA:21644"/>
        <dbReference type="ChEBI" id="CHEBI:15378"/>
        <dbReference type="ChEBI" id="CHEBI:17754"/>
        <dbReference type="ChEBI" id="CHEBI:30616"/>
        <dbReference type="ChEBI" id="CHEBI:57597"/>
        <dbReference type="ChEBI" id="CHEBI:456216"/>
        <dbReference type="EC" id="2.7.1.30"/>
    </reaction>
</comment>
<keyword evidence="3 11" id="KW-0808">Transferase</keyword>
<dbReference type="InterPro" id="IPR043129">
    <property type="entry name" value="ATPase_NBD"/>
</dbReference>
<dbReference type="GO" id="GO:0005829">
    <property type="term" value="C:cytosol"/>
    <property type="evidence" value="ECO:0007669"/>
    <property type="project" value="TreeGrafter"/>
</dbReference>
<feature type="binding site" evidence="11">
    <location>
        <position position="411"/>
    </location>
    <ligand>
        <name>ATP</name>
        <dbReference type="ChEBI" id="CHEBI:30616"/>
    </ligand>
</feature>
<feature type="binding site" evidence="11">
    <location>
        <position position="14"/>
    </location>
    <ligand>
        <name>ADP</name>
        <dbReference type="ChEBI" id="CHEBI:456216"/>
    </ligand>
</feature>
<feature type="binding site" evidence="11">
    <location>
        <position position="14"/>
    </location>
    <ligand>
        <name>sn-glycerol 3-phosphate</name>
        <dbReference type="ChEBI" id="CHEBI:57597"/>
    </ligand>
</feature>
<feature type="binding site" evidence="11">
    <location>
        <position position="310"/>
    </location>
    <ligand>
        <name>ATP</name>
        <dbReference type="ChEBI" id="CHEBI:30616"/>
    </ligand>
</feature>
<dbReference type="RefSeq" id="WP_308448764.1">
    <property type="nucleotide sequence ID" value="NZ_JAJEQC010000003.1"/>
</dbReference>
<feature type="binding site" evidence="11">
    <location>
        <position position="136"/>
    </location>
    <ligand>
        <name>sn-glycerol 3-phosphate</name>
        <dbReference type="ChEBI" id="CHEBI:57597"/>
    </ligand>
</feature>
<evidence type="ECO:0000256" key="10">
    <source>
        <dbReference type="ARBA" id="ARBA00063665"/>
    </source>
</evidence>
<feature type="binding site" evidence="11">
    <location>
        <position position="411"/>
    </location>
    <ligand>
        <name>ADP</name>
        <dbReference type="ChEBI" id="CHEBI:456216"/>
    </ligand>
</feature>
<feature type="binding site" evidence="11">
    <location>
        <position position="85"/>
    </location>
    <ligand>
        <name>glycerol</name>
        <dbReference type="ChEBI" id="CHEBI:17754"/>
    </ligand>
</feature>
<feature type="binding site" evidence="11">
    <location>
        <position position="267"/>
    </location>
    <ligand>
        <name>ATP</name>
        <dbReference type="ChEBI" id="CHEBI:30616"/>
    </ligand>
</feature>
<feature type="binding site" evidence="11">
    <location>
        <position position="136"/>
    </location>
    <ligand>
        <name>glycerol</name>
        <dbReference type="ChEBI" id="CHEBI:17754"/>
    </ligand>
</feature>
<proteinExistence type="inferred from homology"/>
<dbReference type="GO" id="GO:0019563">
    <property type="term" value="P:glycerol catabolic process"/>
    <property type="evidence" value="ECO:0007669"/>
    <property type="project" value="UniProtKB-UniRule"/>
</dbReference>
<accession>A0AAE3DF81</accession>
<dbReference type="InterPro" id="IPR005999">
    <property type="entry name" value="Glycerol_kin"/>
</dbReference>
<evidence type="ECO:0000256" key="1">
    <source>
        <dbReference type="ARBA" id="ARBA00005190"/>
    </source>
</evidence>
<keyword evidence="7 11" id="KW-0067">ATP-binding</keyword>
<dbReference type="Pfam" id="PF00370">
    <property type="entry name" value="FGGY_N"/>
    <property type="match status" value="1"/>
</dbReference>
<dbReference type="Pfam" id="PF02782">
    <property type="entry name" value="FGGY_C"/>
    <property type="match status" value="1"/>
</dbReference>
<dbReference type="InterPro" id="IPR000577">
    <property type="entry name" value="Carb_kinase_FGGY"/>
</dbReference>
<dbReference type="CDD" id="cd07769">
    <property type="entry name" value="ASKHA_NBD_FGGY_GK"/>
    <property type="match status" value="1"/>
</dbReference>
<keyword evidence="6 11" id="KW-0319">Glycerol metabolism</keyword>
<feature type="binding site" evidence="11">
    <location>
        <position position="84"/>
    </location>
    <ligand>
        <name>glycerol</name>
        <dbReference type="ChEBI" id="CHEBI:17754"/>
    </ligand>
</feature>
<comment type="caution">
    <text evidence="11">Lacks conserved residue(s) required for the propagation of feature annotation.</text>
</comment>
<evidence type="ECO:0000256" key="4">
    <source>
        <dbReference type="ARBA" id="ARBA00022741"/>
    </source>
</evidence>
<dbReference type="PANTHER" id="PTHR10196:SF69">
    <property type="entry name" value="GLYCEROL KINASE"/>
    <property type="match status" value="1"/>
</dbReference>
<dbReference type="FunFam" id="3.30.420.40:FF:000007">
    <property type="entry name" value="Glycerol kinase"/>
    <property type="match status" value="1"/>
</dbReference>
<dbReference type="PANTHER" id="PTHR10196">
    <property type="entry name" value="SUGAR KINASE"/>
    <property type="match status" value="1"/>
</dbReference>
<evidence type="ECO:0000256" key="5">
    <source>
        <dbReference type="ARBA" id="ARBA00022777"/>
    </source>
</evidence>
<keyword evidence="5 11" id="KW-0418">Kinase</keyword>
<dbReference type="PROSITE" id="PS00933">
    <property type="entry name" value="FGGY_KINASES_1"/>
    <property type="match status" value="1"/>
</dbReference>
<evidence type="ECO:0000256" key="6">
    <source>
        <dbReference type="ARBA" id="ARBA00022798"/>
    </source>
</evidence>
<feature type="binding site" evidence="11">
    <location>
        <position position="267"/>
    </location>
    <ligand>
        <name>ADP</name>
        <dbReference type="ChEBI" id="CHEBI:456216"/>
    </ligand>
</feature>
<dbReference type="FunFam" id="3.30.420.40:FF:000008">
    <property type="entry name" value="Glycerol kinase"/>
    <property type="match status" value="1"/>
</dbReference>
<sequence>MKIGQYILSLDQGTTSSRAVLFDALGGIAGMGQREFTQIYPQPGYVEHDAVEILQTQLYAMRQAVHEAEITAEDIAAISITNQRETTVAWDSETGIPICNAIVWQCRRTAPECERLTAEGLEEYIHKTTGLIIDPYFSGTKMKWILDNVPKAKVLAKEHRLRFGTIDTWLIYSLTEGESYVTDVTNASRTMLFDIQKLDWDEKMLNVFGIPRDALPKVVDSSGIVGMCSETILGRKIPIAGIAGDQHAALFGQCCFDKGMAKNTYGTGCFVLMNTGDKPVFSDRGLITTIGWCVNGETTYALEGSAFNAGSAIKWLRDELKLIANPQEADLLAETVEDAGGAVFVPAFTGLGAPYWDMYARGALLGVTRGTSKAHICRAVLESIAYESYDLVKAMEAGSGTEISELRVDGGASRSRFLMQYQADLLHCAVRQPKCLETTALGSAMLAGLAVGVWESLDELRTVWKLKNAYDPQTAAGSEAKALKRWHKAVERSMGWADGLD</sequence>
<keyword evidence="4 11" id="KW-0547">Nucleotide-binding</keyword>
<feature type="binding site" evidence="11">
    <location>
        <position position="84"/>
    </location>
    <ligand>
        <name>sn-glycerol 3-phosphate</name>
        <dbReference type="ChEBI" id="CHEBI:57597"/>
    </ligand>
</feature>
<dbReference type="NCBIfam" id="NF000756">
    <property type="entry name" value="PRK00047.1"/>
    <property type="match status" value="1"/>
</dbReference>
<evidence type="ECO:0000256" key="12">
    <source>
        <dbReference type="RuleBase" id="RU003733"/>
    </source>
</evidence>
<dbReference type="HAMAP" id="MF_00186">
    <property type="entry name" value="Glycerol_kin"/>
    <property type="match status" value="1"/>
</dbReference>
<dbReference type="EMBL" id="JAJEQC010000003">
    <property type="protein sequence ID" value="MCC2136231.1"/>
    <property type="molecule type" value="Genomic_DNA"/>
</dbReference>
<dbReference type="InterPro" id="IPR018483">
    <property type="entry name" value="Carb_kinase_FGGY_CS"/>
</dbReference>
<comment type="activity regulation">
    <text evidence="11">Activated by phosphorylation and inhibited by fructose 1,6-bisphosphate (FBP).</text>
</comment>
<feature type="domain" description="Carbohydrate kinase FGGY C-terminal" evidence="14">
    <location>
        <begin position="262"/>
        <end position="450"/>
    </location>
</feature>
<evidence type="ECO:0000256" key="8">
    <source>
        <dbReference type="ARBA" id="ARBA00052101"/>
    </source>
</evidence>
<feature type="binding site" evidence="11">
    <location>
        <position position="245"/>
    </location>
    <ligand>
        <name>sn-glycerol 3-phosphate</name>
        <dbReference type="ChEBI" id="CHEBI:57597"/>
    </ligand>
</feature>
<feature type="binding site" evidence="11">
    <location>
        <position position="15"/>
    </location>
    <ligand>
        <name>ATP</name>
        <dbReference type="ChEBI" id="CHEBI:30616"/>
    </ligand>
</feature>
<dbReference type="InterPro" id="IPR018484">
    <property type="entry name" value="FGGY_N"/>
</dbReference>
<evidence type="ECO:0000313" key="16">
    <source>
        <dbReference type="Proteomes" id="UP001199424"/>
    </source>
</evidence>
<dbReference type="InterPro" id="IPR018485">
    <property type="entry name" value="FGGY_C"/>
</dbReference>
<name>A0AAE3DF81_9FIRM</name>
<keyword evidence="16" id="KW-1185">Reference proteome</keyword>
<evidence type="ECO:0000256" key="3">
    <source>
        <dbReference type="ARBA" id="ARBA00022679"/>
    </source>
</evidence>
<reference evidence="15" key="1">
    <citation type="submission" date="2021-10" db="EMBL/GenBank/DDBJ databases">
        <title>Anaerobic single-cell dispensing facilitates the cultivation of human gut bacteria.</title>
        <authorList>
            <person name="Afrizal A."/>
        </authorList>
    </citation>
    <scope>NUCLEOTIDE SEQUENCE</scope>
    <source>
        <strain evidence="15">CLA-AA-H250</strain>
    </source>
</reference>
<evidence type="ECO:0000256" key="2">
    <source>
        <dbReference type="ARBA" id="ARBA00009156"/>
    </source>
</evidence>
<dbReference type="PIRSF" id="PIRSF000538">
    <property type="entry name" value="GlpK"/>
    <property type="match status" value="1"/>
</dbReference>
<comment type="subunit">
    <text evidence="10 11">Homotetramer and homodimer (in equilibrium).</text>
</comment>
<comment type="pathway">
    <text evidence="1 11">Polyol metabolism; glycerol degradation via glycerol kinase pathway; sn-glycerol 3-phosphate from glycerol: step 1/1.</text>
</comment>
<feature type="binding site" evidence="11">
    <location>
        <position position="14"/>
    </location>
    <ligand>
        <name>ATP</name>
        <dbReference type="ChEBI" id="CHEBI:30616"/>
    </ligand>
</feature>
<feature type="binding site" evidence="11">
    <location>
        <position position="16"/>
    </location>
    <ligand>
        <name>ATP</name>
        <dbReference type="ChEBI" id="CHEBI:30616"/>
    </ligand>
</feature>
<feature type="binding site" evidence="11">
    <location>
        <position position="85"/>
    </location>
    <ligand>
        <name>sn-glycerol 3-phosphate</name>
        <dbReference type="ChEBI" id="CHEBI:57597"/>
    </ligand>
</feature>
<dbReference type="AlphaFoldDB" id="A0AAE3DF81"/>
<feature type="binding site" evidence="11">
    <location>
        <position position="18"/>
    </location>
    <ligand>
        <name>ADP</name>
        <dbReference type="ChEBI" id="CHEBI:456216"/>
    </ligand>
</feature>
<dbReference type="SUPFAM" id="SSF53067">
    <property type="entry name" value="Actin-like ATPase domain"/>
    <property type="match status" value="2"/>
</dbReference>
<dbReference type="GO" id="GO:0005524">
    <property type="term" value="F:ATP binding"/>
    <property type="evidence" value="ECO:0007669"/>
    <property type="project" value="UniProtKB-UniRule"/>
</dbReference>
<feature type="domain" description="Carbohydrate kinase FGGY N-terminal" evidence="13">
    <location>
        <begin position="6"/>
        <end position="252"/>
    </location>
</feature>
<dbReference type="NCBIfam" id="TIGR01311">
    <property type="entry name" value="glycerol_kin"/>
    <property type="match status" value="1"/>
</dbReference>
<dbReference type="EC" id="2.7.1.30" evidence="11"/>
<feature type="binding site" evidence="11">
    <location>
        <position position="310"/>
    </location>
    <ligand>
        <name>ADP</name>
        <dbReference type="ChEBI" id="CHEBI:456216"/>
    </ligand>
</feature>
<protein>
    <recommendedName>
        <fullName evidence="11">Glycerol kinase</fullName>
        <ecNumber evidence="11">2.7.1.30</ecNumber>
    </recommendedName>
    <alternativeName>
        <fullName evidence="11">ATP:glycerol 3-phosphotransferase</fullName>
    </alternativeName>
    <alternativeName>
        <fullName evidence="11">Glycerokinase</fullName>
        <shortName evidence="11">GK</shortName>
    </alternativeName>
</protein>
<evidence type="ECO:0000313" key="15">
    <source>
        <dbReference type="EMBL" id="MCC2136231.1"/>
    </source>
</evidence>
<dbReference type="Proteomes" id="UP001199424">
    <property type="component" value="Unassembled WGS sequence"/>
</dbReference>
<feature type="binding site" evidence="11">
    <location>
        <position position="246"/>
    </location>
    <ligand>
        <name>glycerol</name>
        <dbReference type="ChEBI" id="CHEBI:17754"/>
    </ligand>
</feature>
<evidence type="ECO:0000259" key="13">
    <source>
        <dbReference type="Pfam" id="PF00370"/>
    </source>
</evidence>
<gene>
    <name evidence="11 15" type="primary">glpK</name>
    <name evidence="15" type="ORF">LKD31_04270</name>
</gene>
<feature type="binding site" evidence="11">
    <location>
        <position position="245"/>
    </location>
    <ligand>
        <name>glycerol</name>
        <dbReference type="ChEBI" id="CHEBI:17754"/>
    </ligand>
</feature>
<evidence type="ECO:0000256" key="7">
    <source>
        <dbReference type="ARBA" id="ARBA00022840"/>
    </source>
</evidence>
<evidence type="ECO:0000259" key="14">
    <source>
        <dbReference type="Pfam" id="PF02782"/>
    </source>
</evidence>
<comment type="similarity">
    <text evidence="2 11 12">Belongs to the FGGY kinase family.</text>
</comment>
<dbReference type="GO" id="GO:0004370">
    <property type="term" value="F:glycerol kinase activity"/>
    <property type="evidence" value="ECO:0007669"/>
    <property type="project" value="UniProtKB-UniRule"/>
</dbReference>
<comment type="caution">
    <text evidence="15">The sequence shown here is derived from an EMBL/GenBank/DDBJ whole genome shotgun (WGS) entry which is preliminary data.</text>
</comment>
<organism evidence="15 16">
    <name type="scientific">Hominenteromicrobium mulieris</name>
    <dbReference type="NCBI Taxonomy" id="2885357"/>
    <lineage>
        <taxon>Bacteria</taxon>
        <taxon>Bacillati</taxon>
        <taxon>Bacillota</taxon>
        <taxon>Clostridia</taxon>
        <taxon>Eubacteriales</taxon>
        <taxon>Oscillospiraceae</taxon>
        <taxon>Hominenteromicrobium</taxon>
    </lineage>
</organism>
<evidence type="ECO:0000256" key="9">
    <source>
        <dbReference type="ARBA" id="ARBA00054633"/>
    </source>
</evidence>
<comment type="function">
    <text evidence="9 11">Key enzyme in the regulation of glycerol uptake and metabolism. Catalyzes the phosphorylation of glycerol to yield sn-glycerol 3-phosphate.</text>
</comment>
<evidence type="ECO:0000256" key="11">
    <source>
        <dbReference type="HAMAP-Rule" id="MF_00186"/>
    </source>
</evidence>
<dbReference type="GO" id="GO:0006072">
    <property type="term" value="P:glycerol-3-phosphate metabolic process"/>
    <property type="evidence" value="ECO:0007669"/>
    <property type="project" value="InterPro"/>
</dbReference>
<dbReference type="PROSITE" id="PS00445">
    <property type="entry name" value="FGGY_KINASES_2"/>
    <property type="match status" value="1"/>
</dbReference>
<dbReference type="Gene3D" id="3.30.420.40">
    <property type="match status" value="2"/>
</dbReference>